<evidence type="ECO:0000259" key="3">
    <source>
        <dbReference type="PROSITE" id="PS50837"/>
    </source>
</evidence>
<dbReference type="Proteomes" id="UP000224080">
    <property type="component" value="Unassembled WGS sequence"/>
</dbReference>
<name>A0A2B7XJ24_9EURO</name>
<dbReference type="InterPro" id="IPR056125">
    <property type="entry name" value="DUF7708"/>
</dbReference>
<feature type="compositionally biased region" description="Low complexity" evidence="2">
    <location>
        <begin position="26"/>
        <end position="42"/>
    </location>
</feature>
<dbReference type="InterPro" id="IPR036770">
    <property type="entry name" value="Ankyrin_rpt-contain_sf"/>
</dbReference>
<dbReference type="PANTHER" id="PTHR10039">
    <property type="entry name" value="AMELOGENIN"/>
    <property type="match status" value="1"/>
</dbReference>
<accession>A0A2B7XJ24</accession>
<dbReference type="InterPro" id="IPR027417">
    <property type="entry name" value="P-loop_NTPase"/>
</dbReference>
<organism evidence="4 5">
    <name type="scientific">Blastomyces parvus</name>
    <dbReference type="NCBI Taxonomy" id="2060905"/>
    <lineage>
        <taxon>Eukaryota</taxon>
        <taxon>Fungi</taxon>
        <taxon>Dikarya</taxon>
        <taxon>Ascomycota</taxon>
        <taxon>Pezizomycotina</taxon>
        <taxon>Eurotiomycetes</taxon>
        <taxon>Eurotiomycetidae</taxon>
        <taxon>Onygenales</taxon>
        <taxon>Ajellomycetaceae</taxon>
        <taxon>Blastomyces</taxon>
    </lineage>
</organism>
<dbReference type="EMBL" id="PDNC01000008">
    <property type="protein sequence ID" value="PGH08637.1"/>
    <property type="molecule type" value="Genomic_DNA"/>
</dbReference>
<dbReference type="Pfam" id="PF24883">
    <property type="entry name" value="NPHP3_N"/>
    <property type="match status" value="1"/>
</dbReference>
<dbReference type="SUPFAM" id="SSF48403">
    <property type="entry name" value="Ankyrin repeat"/>
    <property type="match status" value="1"/>
</dbReference>
<dbReference type="InterPro" id="IPR007111">
    <property type="entry name" value="NACHT_NTPase"/>
</dbReference>
<dbReference type="PROSITE" id="PS50837">
    <property type="entry name" value="NACHT"/>
    <property type="match status" value="1"/>
</dbReference>
<comment type="caution">
    <text evidence="4">The sequence shown here is derived from an EMBL/GenBank/DDBJ whole genome shotgun (WGS) entry which is preliminary data.</text>
</comment>
<dbReference type="Gene3D" id="1.25.40.20">
    <property type="entry name" value="Ankyrin repeat-containing domain"/>
    <property type="match status" value="1"/>
</dbReference>
<dbReference type="Pfam" id="PF24809">
    <property type="entry name" value="DUF7708"/>
    <property type="match status" value="1"/>
</dbReference>
<reference evidence="4 5" key="1">
    <citation type="submission" date="2017-10" db="EMBL/GenBank/DDBJ databases">
        <title>Comparative genomics in systemic dimorphic fungi from Ajellomycetaceae.</title>
        <authorList>
            <person name="Munoz J.F."/>
            <person name="Mcewen J.G."/>
            <person name="Clay O.K."/>
            <person name="Cuomo C.A."/>
        </authorList>
    </citation>
    <scope>NUCLEOTIDE SEQUENCE [LARGE SCALE GENOMIC DNA]</scope>
    <source>
        <strain evidence="4 5">UAMH130</strain>
    </source>
</reference>
<dbReference type="SUPFAM" id="SSF52540">
    <property type="entry name" value="P-loop containing nucleoside triphosphate hydrolases"/>
    <property type="match status" value="1"/>
</dbReference>
<protein>
    <recommendedName>
        <fullName evidence="3">NACHT domain-containing protein</fullName>
    </recommendedName>
</protein>
<evidence type="ECO:0000313" key="5">
    <source>
        <dbReference type="Proteomes" id="UP000224080"/>
    </source>
</evidence>
<keyword evidence="5" id="KW-1185">Reference proteome</keyword>
<dbReference type="Gene3D" id="3.40.50.300">
    <property type="entry name" value="P-loop containing nucleotide triphosphate hydrolases"/>
    <property type="match status" value="1"/>
</dbReference>
<evidence type="ECO:0000256" key="2">
    <source>
        <dbReference type="SAM" id="MobiDB-lite"/>
    </source>
</evidence>
<dbReference type="STRING" id="2060905.A0A2B7XJ24"/>
<feature type="region of interest" description="Disordered" evidence="2">
    <location>
        <begin position="1"/>
        <end position="54"/>
    </location>
</feature>
<keyword evidence="1" id="KW-0677">Repeat</keyword>
<sequence length="1076" mass="120982">MPLRAKLVSKLGFGHSSRRKSHIPNSGSSRGASASASSLPSLPSSPLPPSPSNQTFAFTSESVVSKSNTEQVKTLLDPPLVPATAPTDLWFDALQRLSSDDQQIIQAIHCTNATTSPLSESIKEVVRMTRMKQQECETKYYTFSFLGKPVILRDVAEKTIFWLNKFKGVGDVAVGYDQVHASLPWAGVRLILQAAVAESEQMGALLVAVETVTYLVGRCTVYESLYQPRNTPAEPLENFHAALVELYAAVLHLLALSHRLFSKNTATRTLHALVSPNKVLESVTKCQDLERRVDIEASNCERALSRDSQLLDTKTKRLLEYLSTPILRCDENVSSLLETVTDEERLKILDWISRVLYGQNHSTVSDSRTQGTCEWLLEHSSYIEWKKSSSSVILWLDGTAGTGKTYLTSRVIDEIRSTLETSSNDEGFAFFYCNRNESIRREPLAVLCSFVRQLSSTVNYQHSIQKRVREYYLRCRQLASKPTIRECRELLLELINLYPKTTLILDALDECGEQSRSVLFELFDYLVTRAAKPVKVFISSRPDIDIKITFSSHPNIRIQASDNDDDISKFVKSEITRHLRWNKMSVELQNDIIKTLQQGSQGMFQWAYLQIRQLLVLHQEKPIRDRLGKLPIDLEHAYDEIFDAMDESERKVAHRALQWVMCSIRPLSRKLLLPAVCQAGDDLIHPIDDLDEDLILKYCHNLVVIDPIRRVWVPSHLSVIEYCESRLWSQQQANCFVTNVCLSLLNNAVYAPLEGQHGQRMVPQHGPELNYLINYSGSNVIKHVKMCEDGEVESHRISNLLERFLGSPAESSMAYQDWLEAYNKTGTQPIPFHQSWTRTCSQLLPGTISAFAVCIFGLYKTVPNWWANPWPCLQERNEAGLPLLHLAARSKSIAICTHLLGWGAHQHTPPAFDALLALSKCDPNKSLQMGAMGHTIIMEVVTHKRYKHHDIFESILMIAVSAGHQPLISSGEIWGGALVMTARSEDNKQLTQLLLDAGVDANEVFAVKRGFRTALPIFAKQSSLDLIRLLAEAGAKIKVSLLEPNVIPERGAMTLDGAMDFLTHAGVEFEGVGRNR</sequence>
<gene>
    <name evidence="4" type="ORF">GX51_01157</name>
</gene>
<proteinExistence type="predicted"/>
<evidence type="ECO:0000313" key="4">
    <source>
        <dbReference type="EMBL" id="PGH08637.1"/>
    </source>
</evidence>
<dbReference type="AlphaFoldDB" id="A0A2B7XJ24"/>
<evidence type="ECO:0000256" key="1">
    <source>
        <dbReference type="ARBA" id="ARBA00022737"/>
    </source>
</evidence>
<feature type="domain" description="NACHT" evidence="3">
    <location>
        <begin position="392"/>
        <end position="543"/>
    </location>
</feature>
<dbReference type="PANTHER" id="PTHR10039:SF15">
    <property type="entry name" value="NACHT DOMAIN-CONTAINING PROTEIN"/>
    <property type="match status" value="1"/>
</dbReference>
<dbReference type="InterPro" id="IPR056884">
    <property type="entry name" value="NPHP3-like_N"/>
</dbReference>
<dbReference type="OrthoDB" id="4185074at2759"/>